<feature type="binding site" evidence="9">
    <location>
        <position position="149"/>
    </location>
    <ligand>
        <name>1-deoxy-D-xylulose 5-phosphate</name>
        <dbReference type="ChEBI" id="CHEBI:57792"/>
    </ligand>
</feature>
<evidence type="ECO:0000313" key="13">
    <source>
        <dbReference type="EMBL" id="MDT8901330.1"/>
    </source>
</evidence>
<keyword evidence="9" id="KW-0460">Magnesium</keyword>
<dbReference type="SUPFAM" id="SSF55347">
    <property type="entry name" value="Glyceraldehyde-3-phosphate dehydrogenase-like, C-terminal domain"/>
    <property type="match status" value="1"/>
</dbReference>
<dbReference type="EC" id="1.1.1.267" evidence="9"/>
<comment type="cofactor">
    <cofactor evidence="9">
        <name>Mg(2+)</name>
        <dbReference type="ChEBI" id="CHEBI:18420"/>
    </cofactor>
    <cofactor evidence="9">
        <name>Mn(2+)</name>
        <dbReference type="ChEBI" id="CHEBI:29035"/>
    </cofactor>
</comment>
<sequence length="384" mass="41049">MKRIAVLGSTGSIGTQALEVAAAHPDRFRVVALAAHHNDRLLAEQLDRFRPALAVLADGEAADRLRGHYRGPAKIMAGEEGLIAAATLAEADTVLTSLVGFAGLRPTLAAIEAGKNIALANKETLVAAGELVTAAARRRGVAILPVDSEHSAILQCLQGEGRAGVRRLILTASGGPFRERAKETLPRVTVSECLKHPNWSMGRKITVDSATLANKGLEVIEARWLFDMDYDAIDVVVHPQSIIHSMVEFVDGSVMAQLGRPDMRLPIQYAFSFPDRWPADFARLDFTALSALTFAPPDTDRFPALAMGYEAGRRGGTAPCVFNAANEAAVNAFLSGEITFTAITASVRRALDAHADVASPTLADLCAADEWARAFVARIIPELK</sequence>
<dbReference type="InterPro" id="IPR013644">
    <property type="entry name" value="DXP_reductoisomerase_C"/>
</dbReference>
<feature type="binding site" evidence="9">
    <location>
        <position position="12"/>
    </location>
    <ligand>
        <name>NADPH</name>
        <dbReference type="ChEBI" id="CHEBI:57783"/>
    </ligand>
</feature>
<feature type="binding site" evidence="9">
    <location>
        <position position="13"/>
    </location>
    <ligand>
        <name>NADPH</name>
        <dbReference type="ChEBI" id="CHEBI:57783"/>
    </ligand>
</feature>
<organism evidence="13 14">
    <name type="scientific">Anaeroselena agilis</name>
    <dbReference type="NCBI Taxonomy" id="3063788"/>
    <lineage>
        <taxon>Bacteria</taxon>
        <taxon>Bacillati</taxon>
        <taxon>Bacillota</taxon>
        <taxon>Negativicutes</taxon>
        <taxon>Acetonemataceae</taxon>
        <taxon>Anaeroselena</taxon>
    </lineage>
</organism>
<feature type="domain" description="1-deoxy-D-xylulose 5-phosphate reductoisomerase N-terminal" evidence="10">
    <location>
        <begin position="4"/>
        <end position="129"/>
    </location>
</feature>
<dbReference type="NCBIfam" id="NF009114">
    <property type="entry name" value="PRK12464.1"/>
    <property type="match status" value="1"/>
</dbReference>
<dbReference type="PANTHER" id="PTHR30525">
    <property type="entry name" value="1-DEOXY-D-XYLULOSE 5-PHOSPHATE REDUCTOISOMERASE"/>
    <property type="match status" value="1"/>
</dbReference>
<feature type="binding site" evidence="9">
    <location>
        <position position="122"/>
    </location>
    <ligand>
        <name>1-deoxy-D-xylulose 5-phosphate</name>
        <dbReference type="ChEBI" id="CHEBI:57792"/>
    </ligand>
</feature>
<comment type="caution">
    <text evidence="13">The sequence shown here is derived from an EMBL/GenBank/DDBJ whole genome shotgun (WGS) entry which is preliminary data.</text>
</comment>
<keyword evidence="4 9" id="KW-0521">NADP</keyword>
<evidence type="ECO:0000256" key="9">
    <source>
        <dbReference type="HAMAP-Rule" id="MF_00183"/>
    </source>
</evidence>
<feature type="binding site" evidence="9">
    <location>
        <position position="149"/>
    </location>
    <ligand>
        <name>Mn(2+)</name>
        <dbReference type="ChEBI" id="CHEBI:29035"/>
    </ligand>
</feature>
<evidence type="ECO:0000256" key="5">
    <source>
        <dbReference type="ARBA" id="ARBA00023002"/>
    </source>
</evidence>
<comment type="similarity">
    <text evidence="2 9">Belongs to the DXR family.</text>
</comment>
<dbReference type="Gene3D" id="3.40.50.720">
    <property type="entry name" value="NAD(P)-binding Rossmann-like Domain"/>
    <property type="match status" value="1"/>
</dbReference>
<evidence type="ECO:0000256" key="6">
    <source>
        <dbReference type="ARBA" id="ARBA00023211"/>
    </source>
</evidence>
<feature type="binding site" evidence="9">
    <location>
        <position position="173"/>
    </location>
    <ligand>
        <name>1-deoxy-D-xylulose 5-phosphate</name>
        <dbReference type="ChEBI" id="CHEBI:57792"/>
    </ligand>
</feature>
<evidence type="ECO:0000256" key="4">
    <source>
        <dbReference type="ARBA" id="ARBA00022857"/>
    </source>
</evidence>
<keyword evidence="7 9" id="KW-0414">Isoprene biosynthesis</keyword>
<dbReference type="Pfam" id="PF08436">
    <property type="entry name" value="DXP_redisom_C"/>
    <property type="match status" value="1"/>
</dbReference>
<accession>A0ABU3NY35</accession>
<evidence type="ECO:0000259" key="12">
    <source>
        <dbReference type="Pfam" id="PF13288"/>
    </source>
</evidence>
<dbReference type="InterPro" id="IPR026877">
    <property type="entry name" value="DXPR_C"/>
</dbReference>
<feature type="binding site" evidence="9">
    <location>
        <position position="123"/>
    </location>
    <ligand>
        <name>NADPH</name>
        <dbReference type="ChEBI" id="CHEBI:57783"/>
    </ligand>
</feature>
<dbReference type="Pfam" id="PF02670">
    <property type="entry name" value="DXP_reductoisom"/>
    <property type="match status" value="1"/>
</dbReference>
<feature type="binding site" evidence="9">
    <location>
        <position position="218"/>
    </location>
    <ligand>
        <name>1-deoxy-D-xylulose 5-phosphate</name>
        <dbReference type="ChEBI" id="CHEBI:57792"/>
    </ligand>
</feature>
<dbReference type="PANTHER" id="PTHR30525:SF0">
    <property type="entry name" value="1-DEOXY-D-XYLULOSE 5-PHOSPHATE REDUCTOISOMERASE, CHLOROPLASTIC"/>
    <property type="match status" value="1"/>
</dbReference>
<dbReference type="NCBIfam" id="TIGR00243">
    <property type="entry name" value="Dxr"/>
    <property type="match status" value="1"/>
</dbReference>
<dbReference type="InterPro" id="IPR036291">
    <property type="entry name" value="NAD(P)-bd_dom_sf"/>
</dbReference>
<feature type="domain" description="1-deoxy-D-xylulose 5-phosphate reductoisomerase C-terminal" evidence="11">
    <location>
        <begin position="143"/>
        <end position="226"/>
    </location>
</feature>
<comment type="caution">
    <text evidence="9">Lacks conserved residue(s) required for the propagation of feature annotation.</text>
</comment>
<feature type="binding site" evidence="9">
    <location>
        <position position="218"/>
    </location>
    <ligand>
        <name>Mn(2+)</name>
        <dbReference type="ChEBI" id="CHEBI:29035"/>
    </ligand>
</feature>
<evidence type="ECO:0000256" key="3">
    <source>
        <dbReference type="ARBA" id="ARBA00022723"/>
    </source>
</evidence>
<dbReference type="RefSeq" id="WP_413782471.1">
    <property type="nucleotide sequence ID" value="NZ_JAUOZS010000001.1"/>
</dbReference>
<feature type="binding site" evidence="9">
    <location>
        <position position="209"/>
    </location>
    <ligand>
        <name>1-deoxy-D-xylulose 5-phosphate</name>
        <dbReference type="ChEBI" id="CHEBI:57792"/>
    </ligand>
</feature>
<protein>
    <recommendedName>
        <fullName evidence="9">1-deoxy-D-xylulose 5-phosphate reductoisomerase</fullName>
        <shortName evidence="9">DXP reductoisomerase</shortName>
        <ecNumber evidence="9">1.1.1.267</ecNumber>
    </recommendedName>
    <alternativeName>
        <fullName evidence="9">1-deoxyxylulose-5-phosphate reductoisomerase</fullName>
    </alternativeName>
    <alternativeName>
        <fullName evidence="9">2-C-methyl-D-erythritol 4-phosphate synthase</fullName>
    </alternativeName>
</protein>
<keyword evidence="14" id="KW-1185">Reference proteome</keyword>
<dbReference type="InterPro" id="IPR013512">
    <property type="entry name" value="DXP_reductoisomerase_N"/>
</dbReference>
<dbReference type="GO" id="GO:0030604">
    <property type="term" value="F:1-deoxy-D-xylulose-5-phosphate reductoisomerase activity"/>
    <property type="evidence" value="ECO:0007669"/>
    <property type="project" value="UniProtKB-EC"/>
</dbReference>
<feature type="binding site" evidence="9">
    <location>
        <position position="215"/>
    </location>
    <ligand>
        <name>1-deoxy-D-xylulose 5-phosphate</name>
        <dbReference type="ChEBI" id="CHEBI:57792"/>
    </ligand>
</feature>
<comment type="pathway">
    <text evidence="1 9">Isoprenoid biosynthesis; isopentenyl diphosphate biosynthesis via DXP pathway; isopentenyl diphosphate from 1-deoxy-D-xylulose 5-phosphate: step 1/6.</text>
</comment>
<evidence type="ECO:0000256" key="8">
    <source>
        <dbReference type="ARBA" id="ARBA00048543"/>
    </source>
</evidence>
<feature type="binding site" evidence="9">
    <location>
        <position position="38"/>
    </location>
    <ligand>
        <name>NADPH</name>
        <dbReference type="ChEBI" id="CHEBI:57783"/>
    </ligand>
</feature>
<dbReference type="HAMAP" id="MF_00183">
    <property type="entry name" value="DXP_reductoisom"/>
    <property type="match status" value="1"/>
</dbReference>
<keyword evidence="3 9" id="KW-0479">Metal-binding</keyword>
<feature type="binding site" evidence="9">
    <location>
        <position position="196"/>
    </location>
    <ligand>
        <name>1-deoxy-D-xylulose 5-phosphate</name>
        <dbReference type="ChEBI" id="CHEBI:57792"/>
    </ligand>
</feature>
<evidence type="ECO:0000259" key="11">
    <source>
        <dbReference type="Pfam" id="PF08436"/>
    </source>
</evidence>
<feature type="binding site" evidence="9">
    <location>
        <position position="11"/>
    </location>
    <ligand>
        <name>NADPH</name>
        <dbReference type="ChEBI" id="CHEBI:57783"/>
    </ligand>
</feature>
<dbReference type="EMBL" id="JAUOZS010000001">
    <property type="protein sequence ID" value="MDT8901330.1"/>
    <property type="molecule type" value="Genomic_DNA"/>
</dbReference>
<evidence type="ECO:0000256" key="2">
    <source>
        <dbReference type="ARBA" id="ARBA00006825"/>
    </source>
</evidence>
<dbReference type="Gene3D" id="1.10.1740.10">
    <property type="match status" value="1"/>
</dbReference>
<feature type="binding site" evidence="9">
    <location>
        <position position="147"/>
    </location>
    <ligand>
        <name>Mn(2+)</name>
        <dbReference type="ChEBI" id="CHEBI:29035"/>
    </ligand>
</feature>
<evidence type="ECO:0000256" key="7">
    <source>
        <dbReference type="ARBA" id="ARBA00023229"/>
    </source>
</evidence>
<reference evidence="13 14" key="1">
    <citation type="submission" date="2023-07" db="EMBL/GenBank/DDBJ databases">
        <title>The novel representative of Negativicutes class, Anaeroselena agilis gen. nov. sp. nov.</title>
        <authorList>
            <person name="Prokofeva M.I."/>
            <person name="Elcheninov A.G."/>
            <person name="Klyukina A."/>
            <person name="Kublanov I.V."/>
            <person name="Frolov E.N."/>
            <person name="Podosokorskaya O.A."/>
        </authorList>
    </citation>
    <scope>NUCLEOTIDE SEQUENCE [LARGE SCALE GENOMIC DNA]</scope>
    <source>
        <strain evidence="13 14">4137-cl</strain>
    </source>
</reference>
<comment type="catalytic activity">
    <reaction evidence="8">
        <text>2-C-methyl-D-erythritol 4-phosphate + NADP(+) = 1-deoxy-D-xylulose 5-phosphate + NADPH + H(+)</text>
        <dbReference type="Rhea" id="RHEA:13717"/>
        <dbReference type="ChEBI" id="CHEBI:15378"/>
        <dbReference type="ChEBI" id="CHEBI:57783"/>
        <dbReference type="ChEBI" id="CHEBI:57792"/>
        <dbReference type="ChEBI" id="CHEBI:58262"/>
        <dbReference type="ChEBI" id="CHEBI:58349"/>
        <dbReference type="EC" id="1.1.1.267"/>
    </reaction>
    <physiologicalReaction direction="right-to-left" evidence="8">
        <dbReference type="Rhea" id="RHEA:13719"/>
    </physiologicalReaction>
</comment>
<dbReference type="Proteomes" id="UP001254848">
    <property type="component" value="Unassembled WGS sequence"/>
</dbReference>
<dbReference type="InterPro" id="IPR036169">
    <property type="entry name" value="DXPR_C_sf"/>
</dbReference>
<dbReference type="PIRSF" id="PIRSF006205">
    <property type="entry name" value="Dxp_reductismrs"/>
    <property type="match status" value="1"/>
</dbReference>
<comment type="function">
    <text evidence="9">Catalyzes the NADPH-dependent rearrangement and reduction of 1-deoxy-D-xylulose-5-phosphate (DXP) to 2-C-methyl-D-erythritol 4-phosphate (MEP).</text>
</comment>
<dbReference type="Pfam" id="PF13288">
    <property type="entry name" value="DXPR_C"/>
    <property type="match status" value="1"/>
</dbReference>
<feature type="binding site" evidence="9">
    <location>
        <position position="202"/>
    </location>
    <ligand>
        <name>NADPH</name>
        <dbReference type="ChEBI" id="CHEBI:57783"/>
    </ligand>
</feature>
<feature type="binding site" evidence="9">
    <location>
        <position position="148"/>
    </location>
    <ligand>
        <name>1-deoxy-D-xylulose 5-phosphate</name>
        <dbReference type="ChEBI" id="CHEBI:57792"/>
    </ligand>
</feature>
<feature type="binding site" evidence="9">
    <location>
        <position position="10"/>
    </location>
    <ligand>
        <name>NADPH</name>
        <dbReference type="ChEBI" id="CHEBI:57783"/>
    </ligand>
</feature>
<evidence type="ECO:0000256" key="1">
    <source>
        <dbReference type="ARBA" id="ARBA00005094"/>
    </source>
</evidence>
<evidence type="ECO:0000259" key="10">
    <source>
        <dbReference type="Pfam" id="PF02670"/>
    </source>
</evidence>
<dbReference type="InterPro" id="IPR003821">
    <property type="entry name" value="DXP_reductoisomerase"/>
</dbReference>
<gene>
    <name evidence="9" type="primary">dxr</name>
    <name evidence="13" type="ORF">Q4T40_08780</name>
</gene>
<evidence type="ECO:0000313" key="14">
    <source>
        <dbReference type="Proteomes" id="UP001254848"/>
    </source>
</evidence>
<keyword evidence="6 9" id="KW-0464">Manganese</keyword>
<feature type="binding site" evidence="9">
    <location>
        <position position="121"/>
    </location>
    <ligand>
        <name>NADPH</name>
        <dbReference type="ChEBI" id="CHEBI:57783"/>
    </ligand>
</feature>
<keyword evidence="5 9" id="KW-0560">Oxidoreductase</keyword>
<dbReference type="SUPFAM" id="SSF51735">
    <property type="entry name" value="NAD(P)-binding Rossmann-fold domains"/>
    <property type="match status" value="1"/>
</dbReference>
<feature type="binding site" evidence="9">
    <location>
        <position position="214"/>
    </location>
    <ligand>
        <name>1-deoxy-D-xylulose 5-phosphate</name>
        <dbReference type="ChEBI" id="CHEBI:57792"/>
    </ligand>
</feature>
<name>A0ABU3NY35_9FIRM</name>
<feature type="domain" description="DXP reductoisomerase C-terminal" evidence="12">
    <location>
        <begin position="258"/>
        <end position="374"/>
    </location>
</feature>
<dbReference type="SUPFAM" id="SSF69055">
    <property type="entry name" value="1-deoxy-D-xylulose-5-phosphate reductoisomerase, C-terminal domain"/>
    <property type="match status" value="1"/>
</dbReference>
<proteinExistence type="inferred from homology"/>